<keyword evidence="5 7" id="KW-0472">Membrane</keyword>
<evidence type="ECO:0000256" key="1">
    <source>
        <dbReference type="ARBA" id="ARBA00004651"/>
    </source>
</evidence>
<keyword evidence="2" id="KW-1003">Cell membrane</keyword>
<evidence type="ECO:0000256" key="3">
    <source>
        <dbReference type="ARBA" id="ARBA00022692"/>
    </source>
</evidence>
<dbReference type="Pfam" id="PF13440">
    <property type="entry name" value="Polysacc_synt_3"/>
    <property type="match status" value="1"/>
</dbReference>
<evidence type="ECO:0000256" key="5">
    <source>
        <dbReference type="ARBA" id="ARBA00023136"/>
    </source>
</evidence>
<proteinExistence type="predicted"/>
<evidence type="ECO:0000256" key="4">
    <source>
        <dbReference type="ARBA" id="ARBA00022989"/>
    </source>
</evidence>
<protein>
    <submittedName>
        <fullName evidence="8">Membrane protein involved in the export of O-antigen and teichoic acid</fullName>
    </submittedName>
</protein>
<evidence type="ECO:0000313" key="8">
    <source>
        <dbReference type="EMBL" id="SFT34239.1"/>
    </source>
</evidence>
<evidence type="ECO:0000256" key="6">
    <source>
        <dbReference type="SAM" id="MobiDB-lite"/>
    </source>
</evidence>
<reference evidence="9" key="1">
    <citation type="submission" date="2016-10" db="EMBL/GenBank/DDBJ databases">
        <authorList>
            <person name="Varghese N."/>
            <person name="Submissions S."/>
        </authorList>
    </citation>
    <scope>NUCLEOTIDE SEQUENCE [LARGE SCALE GENOMIC DNA]</scope>
    <source>
        <strain evidence="9">DSM 46136</strain>
    </source>
</reference>
<evidence type="ECO:0000256" key="2">
    <source>
        <dbReference type="ARBA" id="ARBA00022475"/>
    </source>
</evidence>
<comment type="subcellular location">
    <subcellularLocation>
        <location evidence="1">Cell membrane</location>
        <topology evidence="1">Multi-pass membrane protein</topology>
    </subcellularLocation>
</comment>
<feature type="transmembrane region" description="Helical" evidence="7">
    <location>
        <begin position="398"/>
        <end position="416"/>
    </location>
</feature>
<dbReference type="InterPro" id="IPR050833">
    <property type="entry name" value="Poly_Biosynth_Transport"/>
</dbReference>
<dbReference type="STRING" id="1296565.SAMN05660657_00234"/>
<feature type="transmembrane region" description="Helical" evidence="7">
    <location>
        <begin position="422"/>
        <end position="444"/>
    </location>
</feature>
<dbReference type="PANTHER" id="PTHR30250">
    <property type="entry name" value="PST FAMILY PREDICTED COLANIC ACID TRANSPORTER"/>
    <property type="match status" value="1"/>
</dbReference>
<feature type="transmembrane region" description="Helical" evidence="7">
    <location>
        <begin position="156"/>
        <end position="178"/>
    </location>
</feature>
<feature type="transmembrane region" description="Helical" evidence="7">
    <location>
        <begin position="368"/>
        <end position="386"/>
    </location>
</feature>
<evidence type="ECO:0000313" key="9">
    <source>
        <dbReference type="Proteomes" id="UP000199546"/>
    </source>
</evidence>
<feature type="transmembrane region" description="Helical" evidence="7">
    <location>
        <begin position="185"/>
        <end position="208"/>
    </location>
</feature>
<dbReference type="Proteomes" id="UP000199546">
    <property type="component" value="Unassembled WGS sequence"/>
</dbReference>
<feature type="transmembrane region" description="Helical" evidence="7">
    <location>
        <begin position="251"/>
        <end position="270"/>
    </location>
</feature>
<feature type="transmembrane region" description="Helical" evidence="7">
    <location>
        <begin position="214"/>
        <end position="235"/>
    </location>
</feature>
<feature type="transmembrane region" description="Helical" evidence="7">
    <location>
        <begin position="456"/>
        <end position="474"/>
    </location>
</feature>
<evidence type="ECO:0000256" key="7">
    <source>
        <dbReference type="SAM" id="Phobius"/>
    </source>
</evidence>
<dbReference type="GO" id="GO:0005886">
    <property type="term" value="C:plasma membrane"/>
    <property type="evidence" value="ECO:0007669"/>
    <property type="project" value="UniProtKB-SubCell"/>
</dbReference>
<feature type="transmembrane region" description="Helical" evidence="7">
    <location>
        <begin position="290"/>
        <end position="311"/>
    </location>
</feature>
<accession>A0A1I6X7N8</accession>
<dbReference type="EMBL" id="FPBA01000001">
    <property type="protein sequence ID" value="SFT34239.1"/>
    <property type="molecule type" value="Genomic_DNA"/>
</dbReference>
<feature type="transmembrane region" description="Helical" evidence="7">
    <location>
        <begin position="88"/>
        <end position="109"/>
    </location>
</feature>
<feature type="transmembrane region" description="Helical" evidence="7">
    <location>
        <begin position="52"/>
        <end position="76"/>
    </location>
</feature>
<keyword evidence="9" id="KW-1185">Reference proteome</keyword>
<feature type="region of interest" description="Disordered" evidence="6">
    <location>
        <begin position="1"/>
        <end position="42"/>
    </location>
</feature>
<dbReference type="AlphaFoldDB" id="A0A1I6X7N8"/>
<sequence length="525" mass="55071">MHRPGHSPRRDVESPQGDVGPVDTGLLVPGPSAEPAGDERHSRSSKLFGRDLLYVGVLSLQLITATVVSPVLAHVLPGDEFGHLSSAIALHQVLVVLALIGLDQAMILIRAETGRDHTARTLVGVGLLVALTLTGIAYVSAPLWAPALGFPTDDPIVGIVVGWTPLAAGVYMVSALLLSQDRLAAFATVNVLAALGGQAAGLVVLFTAEERTASAYATGNLVTLAATLLLGIVLVRPRLPRRADLVVTRRAVRLGLPLMVSGLAVFVLNASDRLVIQRLLGPEEAGRYQIAYVVGNLAVLLIGMIDGAFLPRIAAVRDDRARWAVIGLARAGLLKLMSPVMLGITLAAPLVLTVVAPSSFRPADLHPVVYLVALAGLPVLLGVGWVWELMTRHHTRGLAISAIVAAVANVAINIVLVPRWGLLGAAAATVAAFAVESIGYRIAIPRGVEVPRIPRMLLLGVLAAAAVSAATLWVPHTLTWNLVRFGLAVACLPWLFHQLRSARARLEDGVAGAAVDTTVESRPNG</sequence>
<gene>
    <name evidence="8" type="ORF">SAMN05660657_00234</name>
</gene>
<feature type="transmembrane region" description="Helical" evidence="7">
    <location>
        <begin position="121"/>
        <end position="144"/>
    </location>
</feature>
<dbReference type="RefSeq" id="WP_093577610.1">
    <property type="nucleotide sequence ID" value="NZ_FPBA01000001.1"/>
</dbReference>
<keyword evidence="4 7" id="KW-1133">Transmembrane helix</keyword>
<keyword evidence="3 7" id="KW-0812">Transmembrane</keyword>
<feature type="transmembrane region" description="Helical" evidence="7">
    <location>
        <begin position="332"/>
        <end position="356"/>
    </location>
</feature>
<dbReference type="OrthoDB" id="5016530at2"/>
<name>A0A1I6X7N8_9ACTN</name>
<organism evidence="8 9">
    <name type="scientific">Geodermatophilus amargosae</name>
    <dbReference type="NCBI Taxonomy" id="1296565"/>
    <lineage>
        <taxon>Bacteria</taxon>
        <taxon>Bacillati</taxon>
        <taxon>Actinomycetota</taxon>
        <taxon>Actinomycetes</taxon>
        <taxon>Geodermatophilales</taxon>
        <taxon>Geodermatophilaceae</taxon>
        <taxon>Geodermatophilus</taxon>
    </lineage>
</organism>
<dbReference type="PANTHER" id="PTHR30250:SF11">
    <property type="entry name" value="O-ANTIGEN TRANSPORTER-RELATED"/>
    <property type="match status" value="1"/>
</dbReference>